<dbReference type="InterPro" id="IPR004843">
    <property type="entry name" value="Calcineurin-like_PHP"/>
</dbReference>
<organism evidence="5 6">
    <name type="scientific">Dryococelus australis</name>
    <dbReference type="NCBI Taxonomy" id="614101"/>
    <lineage>
        <taxon>Eukaryota</taxon>
        <taxon>Metazoa</taxon>
        <taxon>Ecdysozoa</taxon>
        <taxon>Arthropoda</taxon>
        <taxon>Hexapoda</taxon>
        <taxon>Insecta</taxon>
        <taxon>Pterygota</taxon>
        <taxon>Neoptera</taxon>
        <taxon>Polyneoptera</taxon>
        <taxon>Phasmatodea</taxon>
        <taxon>Verophasmatodea</taxon>
        <taxon>Anareolatae</taxon>
        <taxon>Phasmatidae</taxon>
        <taxon>Eurycanthinae</taxon>
        <taxon>Dryococelus</taxon>
    </lineage>
</organism>
<evidence type="ECO:0000313" key="5">
    <source>
        <dbReference type="EMBL" id="KAJ8867066.1"/>
    </source>
</evidence>
<evidence type="ECO:0000256" key="2">
    <source>
        <dbReference type="SAM" id="MobiDB-lite"/>
    </source>
</evidence>
<dbReference type="PANTHER" id="PTHR11575:SF32">
    <property type="entry name" value="APYRASE-LIKE PROTEIN"/>
    <property type="match status" value="1"/>
</dbReference>
<name>A0ABQ9G3L6_9NEOP</name>
<dbReference type="EMBL" id="JARBHB010000016">
    <property type="protein sequence ID" value="KAJ8867066.1"/>
    <property type="molecule type" value="Genomic_DNA"/>
</dbReference>
<reference evidence="5 6" key="1">
    <citation type="submission" date="2023-02" db="EMBL/GenBank/DDBJ databases">
        <title>LHISI_Scaffold_Assembly.</title>
        <authorList>
            <person name="Stuart O.P."/>
            <person name="Cleave R."/>
            <person name="Magrath M.J.L."/>
            <person name="Mikheyev A.S."/>
        </authorList>
    </citation>
    <scope>NUCLEOTIDE SEQUENCE [LARGE SCALE GENOMIC DNA]</scope>
    <source>
        <strain evidence="5">Daus_M_001</strain>
        <tissue evidence="5">Leg muscle</tissue>
    </source>
</reference>
<feature type="region of interest" description="Disordered" evidence="2">
    <location>
        <begin position="419"/>
        <end position="446"/>
    </location>
</feature>
<evidence type="ECO:0000259" key="4">
    <source>
        <dbReference type="Pfam" id="PF00149"/>
    </source>
</evidence>
<evidence type="ECO:0000256" key="3">
    <source>
        <dbReference type="SAM" id="SignalP"/>
    </source>
</evidence>
<dbReference type="InterPro" id="IPR029052">
    <property type="entry name" value="Metallo-depent_PP-like"/>
</dbReference>
<feature type="compositionally biased region" description="Polar residues" evidence="2">
    <location>
        <begin position="426"/>
        <end position="439"/>
    </location>
</feature>
<keyword evidence="1" id="KW-0479">Metal-binding</keyword>
<keyword evidence="3" id="KW-0732">Signal</keyword>
<protein>
    <recommendedName>
        <fullName evidence="4">Calcineurin-like phosphoesterase domain-containing protein</fullName>
    </recommendedName>
</protein>
<dbReference type="Pfam" id="PF00149">
    <property type="entry name" value="Metallophos"/>
    <property type="match status" value="1"/>
</dbReference>
<evidence type="ECO:0000256" key="1">
    <source>
        <dbReference type="ARBA" id="ARBA00022723"/>
    </source>
</evidence>
<dbReference type="InterPro" id="IPR006179">
    <property type="entry name" value="5_nucleotidase/apyrase"/>
</dbReference>
<dbReference type="SUPFAM" id="SSF56300">
    <property type="entry name" value="Metallo-dependent phosphatases"/>
    <property type="match status" value="2"/>
</dbReference>
<accession>A0ABQ9G3L6</accession>
<comment type="caution">
    <text evidence="5">The sequence shown here is derived from an EMBL/GenBank/DDBJ whole genome shotgun (WGS) entry which is preliminary data.</text>
</comment>
<keyword evidence="6" id="KW-1185">Reference proteome</keyword>
<dbReference type="PANTHER" id="PTHR11575">
    <property type="entry name" value="5'-NUCLEOTIDASE-RELATED"/>
    <property type="match status" value="1"/>
</dbReference>
<dbReference type="Proteomes" id="UP001159363">
    <property type="component" value="Chromosome 15"/>
</dbReference>
<feature type="domain" description="Calcineurin-like phosphoesterase" evidence="4">
    <location>
        <begin position="41"/>
        <end position="135"/>
    </location>
</feature>
<sequence>MARRHLATVANLLVIYYLGLVCGPVTSASSGVDVDPLFELSVVHLNDLHARFEETSLTSDQCRAGEEQCVGGVARLYTAVNSLLASRPNSIFLNAGDNYQGTLWYSLFKWRLVAHFMNRLPHDALARAWCLASHESTRVTPPRMLFGEMLFALIDRLALYEGPDVGESVCLLSGRADTPRPSSFHWVVSHASPVSWLVSQPPPPQGKPVEELTNLEQLQEYSGKRTLGATRDLEKLLGDGLRPDKNCSGPAARSLRPNQWQLLIKPYADTQPVMRLCPILLEENWEHCVFIQHYKAPLEYKWTDCTGTSNTTSHPHFPSPLHSRRICPVRVGVTTVTADEMTLGNHEFDDKLEGLVPFLQNFQYPVVVCNIDDSDEPSIQGLYNKSVVIQRGGRLIGVVGYITTTTKGTAAQVTGISDPSYRDQRPQLQGSATQVTGISDPSDRDQRPNYGSAIYFFGIGTSSEMLVLELKKQVMLAMVFYVPQPKSSMTQLKI</sequence>
<feature type="signal peptide" evidence="3">
    <location>
        <begin position="1"/>
        <end position="27"/>
    </location>
</feature>
<evidence type="ECO:0000313" key="6">
    <source>
        <dbReference type="Proteomes" id="UP001159363"/>
    </source>
</evidence>
<proteinExistence type="predicted"/>
<feature type="chain" id="PRO_5046931174" description="Calcineurin-like phosphoesterase domain-containing protein" evidence="3">
    <location>
        <begin position="28"/>
        <end position="494"/>
    </location>
</feature>
<gene>
    <name evidence="5" type="ORF">PR048_032928</name>
</gene>
<dbReference type="Gene3D" id="3.60.21.10">
    <property type="match status" value="2"/>
</dbReference>